<dbReference type="Pfam" id="PF13508">
    <property type="entry name" value="Acetyltransf_7"/>
    <property type="match status" value="1"/>
</dbReference>
<dbReference type="RefSeq" id="WP_110896475.1">
    <property type="nucleotide sequence ID" value="NZ_CP054614.1"/>
</dbReference>
<protein>
    <submittedName>
        <fullName evidence="2">Acetyltransferase (GNAT) family protein</fullName>
    </submittedName>
    <submittedName>
        <fullName evidence="3">GNAT family N-acetyltransferase</fullName>
    </submittedName>
</protein>
<reference evidence="3 5" key="2">
    <citation type="submission" date="2020-06" db="EMBL/GenBank/DDBJ databases">
        <title>Complete genome of Paenibacillus barcinonensis KACC11450.</title>
        <authorList>
            <person name="Kim M."/>
            <person name="Park Y.-J."/>
            <person name="Shin J.-H."/>
        </authorList>
    </citation>
    <scope>NUCLEOTIDE SEQUENCE [LARGE SCALE GENOMIC DNA]</scope>
    <source>
        <strain evidence="3 5">KACC11450</strain>
    </source>
</reference>
<name>A0A2V4W553_PAEBA</name>
<keyword evidence="2" id="KW-0808">Transferase</keyword>
<dbReference type="InterPro" id="IPR000182">
    <property type="entry name" value="GNAT_dom"/>
</dbReference>
<evidence type="ECO:0000313" key="2">
    <source>
        <dbReference type="EMBL" id="PYE49796.1"/>
    </source>
</evidence>
<evidence type="ECO:0000313" key="4">
    <source>
        <dbReference type="Proteomes" id="UP000247790"/>
    </source>
</evidence>
<dbReference type="EMBL" id="QJSW01000005">
    <property type="protein sequence ID" value="PYE49796.1"/>
    <property type="molecule type" value="Genomic_DNA"/>
</dbReference>
<dbReference type="OrthoDB" id="3256225at2"/>
<feature type="domain" description="N-acetyltransferase" evidence="1">
    <location>
        <begin position="2"/>
        <end position="205"/>
    </location>
</feature>
<evidence type="ECO:0000313" key="3">
    <source>
        <dbReference type="EMBL" id="QKS56522.1"/>
    </source>
</evidence>
<dbReference type="GO" id="GO:0016747">
    <property type="term" value="F:acyltransferase activity, transferring groups other than amino-acyl groups"/>
    <property type="evidence" value="ECO:0007669"/>
    <property type="project" value="InterPro"/>
</dbReference>
<gene>
    <name evidence="2" type="ORF">DFQ00_105300</name>
    <name evidence="3" type="ORF">HUB98_09330</name>
</gene>
<evidence type="ECO:0000259" key="1">
    <source>
        <dbReference type="PROSITE" id="PS51186"/>
    </source>
</evidence>
<proteinExistence type="predicted"/>
<evidence type="ECO:0000313" key="5">
    <source>
        <dbReference type="Proteomes" id="UP000509327"/>
    </source>
</evidence>
<sequence>MMKYRKPRVDELKVVARLNAESFADYPLCDEIRGEFNDQASFVEFLTEVFQVYIGAYYKKSVVFIGEEDNQIKSVAILDRPDSREIGLLDYFGAGAFRLFKTVSIIKVYKFLKILNEGHEPSKGAKKGAWFLESLAVDNSCRGQRLGSRMLTDCIIPYIKRESKGDTLASFVTFTNSELNRSFYTKNGFTEFDYTTIERNGKTIGNWSFKMSVAPAKVKLQVPSSTRVYA</sequence>
<dbReference type="InterPro" id="IPR016181">
    <property type="entry name" value="Acyl_CoA_acyltransferase"/>
</dbReference>
<dbReference type="Proteomes" id="UP000247790">
    <property type="component" value="Unassembled WGS sequence"/>
</dbReference>
<reference evidence="2 4" key="1">
    <citation type="submission" date="2018-06" db="EMBL/GenBank/DDBJ databases">
        <title>Genomic Encyclopedia of Type Strains, Phase III (KMG-III): the genomes of soil and plant-associated and newly described type strains.</title>
        <authorList>
            <person name="Whitman W."/>
        </authorList>
    </citation>
    <scope>NUCLEOTIDE SEQUENCE [LARGE SCALE GENOMIC DNA]</scope>
    <source>
        <strain evidence="2 4">CECT 7022</strain>
    </source>
</reference>
<accession>A0A2V4W553</accession>
<dbReference type="Proteomes" id="UP000509327">
    <property type="component" value="Chromosome"/>
</dbReference>
<dbReference type="SUPFAM" id="SSF55729">
    <property type="entry name" value="Acyl-CoA N-acyltransferases (Nat)"/>
    <property type="match status" value="1"/>
</dbReference>
<keyword evidence="5" id="KW-1185">Reference proteome</keyword>
<dbReference type="EMBL" id="CP054614">
    <property type="protein sequence ID" value="QKS56522.1"/>
    <property type="molecule type" value="Genomic_DNA"/>
</dbReference>
<dbReference type="PROSITE" id="PS51186">
    <property type="entry name" value="GNAT"/>
    <property type="match status" value="1"/>
</dbReference>
<dbReference type="AlphaFoldDB" id="A0A2V4W553"/>
<dbReference type="Gene3D" id="3.40.630.30">
    <property type="match status" value="1"/>
</dbReference>
<organism evidence="2 4">
    <name type="scientific">Paenibacillus barcinonensis</name>
    <dbReference type="NCBI Taxonomy" id="198119"/>
    <lineage>
        <taxon>Bacteria</taxon>
        <taxon>Bacillati</taxon>
        <taxon>Bacillota</taxon>
        <taxon>Bacilli</taxon>
        <taxon>Bacillales</taxon>
        <taxon>Paenibacillaceae</taxon>
        <taxon>Paenibacillus</taxon>
    </lineage>
</organism>